<dbReference type="CDD" id="cd00371">
    <property type="entry name" value="HMA"/>
    <property type="match status" value="1"/>
</dbReference>
<sequence>METTYRITGMTCGHCEGAVKEELSALPEVKDVKVSAAEGTAVVTSEAALDDAAIRAAVDEAGYEVVTSD</sequence>
<dbReference type="GO" id="GO:0046872">
    <property type="term" value="F:metal ion binding"/>
    <property type="evidence" value="ECO:0007669"/>
    <property type="project" value="InterPro"/>
</dbReference>
<dbReference type="AlphaFoldDB" id="A0A895XQV6"/>
<dbReference type="Pfam" id="PF00403">
    <property type="entry name" value="HMA"/>
    <property type="match status" value="1"/>
</dbReference>
<dbReference type="InterPro" id="IPR006121">
    <property type="entry name" value="HMA_dom"/>
</dbReference>
<organism evidence="2 3">
    <name type="scientific">Natronoglycomyces albus</name>
    <dbReference type="NCBI Taxonomy" id="2811108"/>
    <lineage>
        <taxon>Bacteria</taxon>
        <taxon>Bacillati</taxon>
        <taxon>Actinomycetota</taxon>
        <taxon>Actinomycetes</taxon>
        <taxon>Glycomycetales</taxon>
        <taxon>Glycomycetaceae</taxon>
        <taxon>Natronoglycomyces</taxon>
    </lineage>
</organism>
<gene>
    <name evidence="2" type="ORF">JQS30_00975</name>
</gene>
<dbReference type="Proteomes" id="UP000662939">
    <property type="component" value="Chromosome"/>
</dbReference>
<protein>
    <submittedName>
        <fullName evidence="2">Heavy-metal-associated domain-containing protein</fullName>
    </submittedName>
</protein>
<dbReference type="InterPro" id="IPR036163">
    <property type="entry name" value="HMA_dom_sf"/>
</dbReference>
<evidence type="ECO:0000259" key="1">
    <source>
        <dbReference type="PROSITE" id="PS50846"/>
    </source>
</evidence>
<keyword evidence="3" id="KW-1185">Reference proteome</keyword>
<dbReference type="PROSITE" id="PS50846">
    <property type="entry name" value="HMA_2"/>
    <property type="match status" value="1"/>
</dbReference>
<reference evidence="2" key="1">
    <citation type="submission" date="2021-02" db="EMBL/GenBank/DDBJ databases">
        <title>Natronoglycomyces albus gen. nov., sp. nov, a haloalkaliphilic actinobacterium from a soda solonchak soil.</title>
        <authorList>
            <person name="Sorokin D.Y."/>
            <person name="Khijniak T.V."/>
            <person name="Zakharycheva A.P."/>
            <person name="Boueva O.V."/>
            <person name="Ariskina E.V."/>
            <person name="Hahnke R.L."/>
            <person name="Bunk B."/>
            <person name="Sproer C."/>
            <person name="Schumann P."/>
            <person name="Evtushenko L.I."/>
            <person name="Kublanov I.V."/>
        </authorList>
    </citation>
    <scope>NUCLEOTIDE SEQUENCE</scope>
    <source>
        <strain evidence="2">DSM 106290</strain>
    </source>
</reference>
<evidence type="ECO:0000313" key="3">
    <source>
        <dbReference type="Proteomes" id="UP000662939"/>
    </source>
</evidence>
<dbReference type="EMBL" id="CP070496">
    <property type="protein sequence ID" value="QSB05545.1"/>
    <property type="molecule type" value="Genomic_DNA"/>
</dbReference>
<proteinExistence type="predicted"/>
<name>A0A895XQV6_9ACTN</name>
<feature type="domain" description="HMA" evidence="1">
    <location>
        <begin position="1"/>
        <end position="66"/>
    </location>
</feature>
<dbReference type="KEGG" id="nav:JQS30_00975"/>
<accession>A0A895XQV6</accession>
<evidence type="ECO:0000313" key="2">
    <source>
        <dbReference type="EMBL" id="QSB05545.1"/>
    </source>
</evidence>
<dbReference type="Gene3D" id="3.30.70.100">
    <property type="match status" value="1"/>
</dbReference>
<dbReference type="RefSeq" id="WP_213171554.1">
    <property type="nucleotide sequence ID" value="NZ_CP070496.1"/>
</dbReference>
<dbReference type="SUPFAM" id="SSF55008">
    <property type="entry name" value="HMA, heavy metal-associated domain"/>
    <property type="match status" value="1"/>
</dbReference>